<feature type="domain" description="Plasmid replication protein RepL" evidence="2">
    <location>
        <begin position="74"/>
        <end position="156"/>
    </location>
</feature>
<gene>
    <name evidence="3" type="ORF">K8V69_09445</name>
</gene>
<evidence type="ECO:0000313" key="3">
    <source>
        <dbReference type="EMBL" id="HJE50362.1"/>
    </source>
</evidence>
<name>A0A921JPT9_LACJH</name>
<dbReference type="InterPro" id="IPR008813">
    <property type="entry name" value="Plasmid_replication_RepL"/>
</dbReference>
<dbReference type="GO" id="GO:0006260">
    <property type="term" value="P:DNA replication"/>
    <property type="evidence" value="ECO:0007669"/>
    <property type="project" value="InterPro"/>
</dbReference>
<feature type="coiled-coil region" evidence="1">
    <location>
        <begin position="22"/>
        <end position="49"/>
    </location>
</feature>
<evidence type="ECO:0000256" key="1">
    <source>
        <dbReference type="SAM" id="Coils"/>
    </source>
</evidence>
<dbReference type="SUPFAM" id="SSF46785">
    <property type="entry name" value="Winged helix' DNA-binding domain"/>
    <property type="match status" value="1"/>
</dbReference>
<keyword evidence="1" id="KW-0175">Coiled coil</keyword>
<reference evidence="3" key="2">
    <citation type="submission" date="2021-09" db="EMBL/GenBank/DDBJ databases">
        <authorList>
            <person name="Gilroy R."/>
        </authorList>
    </citation>
    <scope>NUCLEOTIDE SEQUENCE</scope>
    <source>
        <strain evidence="3">CHK192-2623</strain>
    </source>
</reference>
<evidence type="ECO:0000259" key="2">
    <source>
        <dbReference type="Pfam" id="PF05732"/>
    </source>
</evidence>
<dbReference type="Gene3D" id="1.10.10.10">
    <property type="entry name" value="Winged helix-like DNA-binding domain superfamily/Winged helix DNA-binding domain"/>
    <property type="match status" value="1"/>
</dbReference>
<dbReference type="GO" id="GO:0006276">
    <property type="term" value="P:plasmid maintenance"/>
    <property type="evidence" value="ECO:0007669"/>
    <property type="project" value="InterPro"/>
</dbReference>
<accession>A0A921JPT9</accession>
<sequence length="184" mass="21274">MNQDIIVNSNGGNIYTPNIISFEERQIELEKIEEKEEKQRQLNERLRKNSPFSNFYQFNRDFSKQMIWLAGKNAKAHQILLFLLDQMDSYNALMCSYKVIQEALGISESTAKRGIKLLKEHGFIGVYRSGSSNIYAVNKNLAWGSWGTNHKYAKFEAKIIISESEQSKDIQIECDKVKQVAIKE</sequence>
<reference evidence="3" key="1">
    <citation type="journal article" date="2021" name="PeerJ">
        <title>Extensive microbial diversity within the chicken gut microbiome revealed by metagenomics and culture.</title>
        <authorList>
            <person name="Gilroy R."/>
            <person name="Ravi A."/>
            <person name="Getino M."/>
            <person name="Pursley I."/>
            <person name="Horton D.L."/>
            <person name="Alikhan N.F."/>
            <person name="Baker D."/>
            <person name="Gharbi K."/>
            <person name="Hall N."/>
            <person name="Watson M."/>
            <person name="Adriaenssens E.M."/>
            <person name="Foster-Nyarko E."/>
            <person name="Jarju S."/>
            <person name="Secka A."/>
            <person name="Antonio M."/>
            <person name="Oren A."/>
            <person name="Chaudhuri R.R."/>
            <person name="La Ragione R."/>
            <person name="Hildebrand F."/>
            <person name="Pallen M.J."/>
        </authorList>
    </citation>
    <scope>NUCLEOTIDE SEQUENCE</scope>
    <source>
        <strain evidence="3">CHK192-2623</strain>
    </source>
</reference>
<dbReference type="InterPro" id="IPR036390">
    <property type="entry name" value="WH_DNA-bd_sf"/>
</dbReference>
<proteinExistence type="predicted"/>
<evidence type="ECO:0000313" key="4">
    <source>
        <dbReference type="Proteomes" id="UP000732527"/>
    </source>
</evidence>
<dbReference type="EMBL" id="DYYQ01000075">
    <property type="protein sequence ID" value="HJE50362.1"/>
    <property type="molecule type" value="Genomic_DNA"/>
</dbReference>
<protein>
    <submittedName>
        <fullName evidence="3">Helix-turn-helix domain-containing protein</fullName>
    </submittedName>
</protein>
<comment type="caution">
    <text evidence="3">The sequence shown here is derived from an EMBL/GenBank/DDBJ whole genome shotgun (WGS) entry which is preliminary data.</text>
</comment>
<dbReference type="Pfam" id="PF05732">
    <property type="entry name" value="RepL"/>
    <property type="match status" value="1"/>
</dbReference>
<organism evidence="3 4">
    <name type="scientific">Lactobacillus johnsonii</name>
    <dbReference type="NCBI Taxonomy" id="33959"/>
    <lineage>
        <taxon>Bacteria</taxon>
        <taxon>Bacillati</taxon>
        <taxon>Bacillota</taxon>
        <taxon>Bacilli</taxon>
        <taxon>Lactobacillales</taxon>
        <taxon>Lactobacillaceae</taxon>
        <taxon>Lactobacillus</taxon>
    </lineage>
</organism>
<dbReference type="InterPro" id="IPR036388">
    <property type="entry name" value="WH-like_DNA-bd_sf"/>
</dbReference>
<dbReference type="Proteomes" id="UP000732527">
    <property type="component" value="Unassembled WGS sequence"/>
</dbReference>
<dbReference type="AlphaFoldDB" id="A0A921JPT9"/>